<reference evidence="2" key="1">
    <citation type="submission" date="2015-05" db="EMBL/GenBank/DDBJ databases">
        <authorList>
            <consortium name="Pathogen Informatics"/>
        </authorList>
    </citation>
    <scope>NUCLEOTIDE SEQUENCE [LARGE SCALE GENOMIC DNA]</scope>
    <source>
        <strain evidence="2">T1-815</strain>
    </source>
</reference>
<sequence length="183" mass="21470">MYKIIKKQGKIVEAYKLGEDNVLFKNLQKENKLLDLHNGKYEVFSQEAVNSESGHGQVAEKGDWIRLDSAGYPYPCTDEWFKENMRHIEGDKYEQIPKPLMAWDCTQHMCQEIFFLIEKKRLKIDENSQQKYYSAILWGNPEAAAKNAVIVFYDISYDQDGMIVDAEYNFVERGEFNKTYNII</sequence>
<protein>
    <submittedName>
        <fullName evidence="1">Uncharacterized protein</fullName>
    </submittedName>
</protein>
<dbReference type="RefSeq" id="WP_055061030.1">
    <property type="nucleotide sequence ID" value="NZ_CVRQ01000008.1"/>
</dbReference>
<gene>
    <name evidence="1" type="ORF">T1815_05361</name>
</gene>
<name>A0A0M6WED6_9FIRM</name>
<organism evidence="1 2">
    <name type="scientific">Agathobacter rectalis</name>
    <dbReference type="NCBI Taxonomy" id="39491"/>
    <lineage>
        <taxon>Bacteria</taxon>
        <taxon>Bacillati</taxon>
        <taxon>Bacillota</taxon>
        <taxon>Clostridia</taxon>
        <taxon>Lachnospirales</taxon>
        <taxon>Lachnospiraceae</taxon>
        <taxon>Agathobacter</taxon>
    </lineage>
</organism>
<dbReference type="AlphaFoldDB" id="A0A0M6WED6"/>
<evidence type="ECO:0000313" key="2">
    <source>
        <dbReference type="Proteomes" id="UP000049472"/>
    </source>
</evidence>
<accession>A0A0M6WED6</accession>
<evidence type="ECO:0000313" key="1">
    <source>
        <dbReference type="EMBL" id="CRL33229.1"/>
    </source>
</evidence>
<dbReference type="EMBL" id="CVRQ01000008">
    <property type="protein sequence ID" value="CRL33229.1"/>
    <property type="molecule type" value="Genomic_DNA"/>
</dbReference>
<dbReference type="Proteomes" id="UP000049472">
    <property type="component" value="Unassembled WGS sequence"/>
</dbReference>
<proteinExistence type="predicted"/>
<keyword evidence="2" id="KW-1185">Reference proteome</keyword>